<reference evidence="7 8" key="1">
    <citation type="submission" date="2018-05" db="EMBL/GenBank/DDBJ databases">
        <title>Whole genome sequencing for identification of molecular markers to develop diagnostic detection tools for the regulated plant pathogen Lachnellula willkommii.</title>
        <authorList>
            <person name="Giroux E."/>
            <person name="Bilodeau G."/>
        </authorList>
    </citation>
    <scope>NUCLEOTIDE SEQUENCE [LARGE SCALE GENOMIC DNA]</scope>
    <source>
        <strain evidence="7 8">CBS 625.97</strain>
    </source>
</reference>
<dbReference type="Proteomes" id="UP000481288">
    <property type="component" value="Unassembled WGS sequence"/>
</dbReference>
<dbReference type="PANTHER" id="PTHR12599:SF0">
    <property type="entry name" value="PTERIN-4-ALPHA-CARBINOLAMINE DEHYDRATASE"/>
    <property type="match status" value="1"/>
</dbReference>
<dbReference type="CDD" id="cd00488">
    <property type="entry name" value="PCD_DCoH"/>
    <property type="match status" value="1"/>
</dbReference>
<dbReference type="Pfam" id="PF01329">
    <property type="entry name" value="Pterin_4a"/>
    <property type="match status" value="1"/>
</dbReference>
<evidence type="ECO:0000256" key="1">
    <source>
        <dbReference type="ARBA" id="ARBA00001554"/>
    </source>
</evidence>
<proteinExistence type="inferred from homology"/>
<accession>A0A7D8YH73</accession>
<comment type="similarity">
    <text evidence="2">Belongs to the pterin-4-alpha-carbinolamine dehydratase family.</text>
</comment>
<dbReference type="GO" id="GO:0006729">
    <property type="term" value="P:tetrahydrobiopterin biosynthetic process"/>
    <property type="evidence" value="ECO:0007669"/>
    <property type="project" value="InterPro"/>
</dbReference>
<protein>
    <recommendedName>
        <fullName evidence="3">4a-hydroxytetrahydrobiopterin dehydratase</fullName>
        <ecNumber evidence="3">4.2.1.96</ecNumber>
    </recommendedName>
    <alternativeName>
        <fullName evidence="5">4-alpha-hydroxy-tetrahydropterin dehydratase</fullName>
    </alternativeName>
</protein>
<name>A0A7D8YH73_9HELO</name>
<evidence type="ECO:0000313" key="8">
    <source>
        <dbReference type="Proteomes" id="UP000481288"/>
    </source>
</evidence>
<comment type="caution">
    <text evidence="7">The sequence shown here is derived from an EMBL/GenBank/DDBJ whole genome shotgun (WGS) entry which is preliminary data.</text>
</comment>
<comment type="catalytic activity">
    <reaction evidence="1">
        <text>(4aS,6R)-4a-hydroxy-L-erythro-5,6,7,8-tetrahydrobiopterin = (6R)-L-erythro-6,7-dihydrobiopterin + H2O</text>
        <dbReference type="Rhea" id="RHEA:11920"/>
        <dbReference type="ChEBI" id="CHEBI:15377"/>
        <dbReference type="ChEBI" id="CHEBI:15642"/>
        <dbReference type="ChEBI" id="CHEBI:43120"/>
        <dbReference type="EC" id="4.2.1.96"/>
    </reaction>
</comment>
<keyword evidence="8" id="KW-1185">Reference proteome</keyword>
<evidence type="ECO:0000256" key="4">
    <source>
        <dbReference type="ARBA" id="ARBA00023239"/>
    </source>
</evidence>
<dbReference type="OrthoDB" id="277398at2759"/>
<evidence type="ECO:0000313" key="7">
    <source>
        <dbReference type="EMBL" id="TVY47352.1"/>
    </source>
</evidence>
<dbReference type="AlphaFoldDB" id="A0A7D8YH73"/>
<dbReference type="EC" id="4.2.1.96" evidence="3"/>
<dbReference type="InterPro" id="IPR036428">
    <property type="entry name" value="PCD_sf"/>
</dbReference>
<evidence type="ECO:0000256" key="6">
    <source>
        <dbReference type="SAM" id="MobiDB-lite"/>
    </source>
</evidence>
<dbReference type="InterPro" id="IPR001533">
    <property type="entry name" value="Pterin_deHydtase"/>
</dbReference>
<organism evidence="7 8">
    <name type="scientific">Lachnellula cervina</name>
    <dbReference type="NCBI Taxonomy" id="1316786"/>
    <lineage>
        <taxon>Eukaryota</taxon>
        <taxon>Fungi</taxon>
        <taxon>Dikarya</taxon>
        <taxon>Ascomycota</taxon>
        <taxon>Pezizomycotina</taxon>
        <taxon>Leotiomycetes</taxon>
        <taxon>Helotiales</taxon>
        <taxon>Lachnaceae</taxon>
        <taxon>Lachnellula</taxon>
    </lineage>
</organism>
<dbReference type="GO" id="GO:0008124">
    <property type="term" value="F:4-alpha-hydroxytetrahydrobiopterin dehydratase activity"/>
    <property type="evidence" value="ECO:0007669"/>
    <property type="project" value="UniProtKB-EC"/>
</dbReference>
<dbReference type="EMBL" id="QGMG01001508">
    <property type="protein sequence ID" value="TVY47352.1"/>
    <property type="molecule type" value="Genomic_DNA"/>
</dbReference>
<gene>
    <name evidence="7" type="ORF">LCER1_G007392</name>
</gene>
<dbReference type="SUPFAM" id="SSF55248">
    <property type="entry name" value="PCD-like"/>
    <property type="match status" value="1"/>
</dbReference>
<evidence type="ECO:0000256" key="5">
    <source>
        <dbReference type="ARBA" id="ARBA00030497"/>
    </source>
</evidence>
<feature type="region of interest" description="Disordered" evidence="6">
    <location>
        <begin position="1"/>
        <end position="24"/>
    </location>
</feature>
<dbReference type="PANTHER" id="PTHR12599">
    <property type="entry name" value="PTERIN-4-ALPHA-CARBINOLAMINE DEHYDRATASE"/>
    <property type="match status" value="1"/>
</dbReference>
<dbReference type="Gene3D" id="3.30.1360.20">
    <property type="entry name" value="Transcriptional coactivator/pterin dehydratase"/>
    <property type="match status" value="1"/>
</dbReference>
<evidence type="ECO:0000256" key="2">
    <source>
        <dbReference type="ARBA" id="ARBA00006472"/>
    </source>
</evidence>
<sequence>MSTSSPTRTRTRTPIPTQPIFSSTYPPTQGTHDLSALLKPTGKWSLIANGKGIERRVRFRGFKKCWEFMDTVASECVLQKHHPEWSNVYNTTFIRWTTHSPPSLSEKDVLMAKFCDEVAGRCGEVEDVVEDGEVGRELVDRVGAEAGDCCVPKKV</sequence>
<evidence type="ECO:0000256" key="3">
    <source>
        <dbReference type="ARBA" id="ARBA00013252"/>
    </source>
</evidence>
<feature type="compositionally biased region" description="Low complexity" evidence="6">
    <location>
        <begin position="1"/>
        <end position="15"/>
    </location>
</feature>
<keyword evidence="4" id="KW-0456">Lyase</keyword>